<dbReference type="GO" id="GO:0005634">
    <property type="term" value="C:nucleus"/>
    <property type="evidence" value="ECO:0007669"/>
    <property type="project" value="TreeGrafter"/>
</dbReference>
<dbReference type="PANTHER" id="PTHR13271:SF34">
    <property type="entry name" value="N-LYSINE METHYLTRANSFERASE SETD6"/>
    <property type="match status" value="1"/>
</dbReference>
<dbReference type="EMBL" id="CVQI01034175">
    <property type="protein sequence ID" value="CRK44671.1"/>
    <property type="molecule type" value="Genomic_DNA"/>
</dbReference>
<organism evidence="1 2">
    <name type="scientific">Verticillium longisporum</name>
    <name type="common">Verticillium dahliae var. longisporum</name>
    <dbReference type="NCBI Taxonomy" id="100787"/>
    <lineage>
        <taxon>Eukaryota</taxon>
        <taxon>Fungi</taxon>
        <taxon>Dikarya</taxon>
        <taxon>Ascomycota</taxon>
        <taxon>Pezizomycotina</taxon>
        <taxon>Sordariomycetes</taxon>
        <taxon>Hypocreomycetidae</taxon>
        <taxon>Glomerellales</taxon>
        <taxon>Plectosphaerellaceae</taxon>
        <taxon>Verticillium</taxon>
    </lineage>
</organism>
<dbReference type="InterPro" id="IPR050600">
    <property type="entry name" value="SETD3_SETD6_MTase"/>
</dbReference>
<accession>A0A0G4NDG1</accession>
<dbReference type="PANTHER" id="PTHR13271">
    <property type="entry name" value="UNCHARACTERIZED PUTATIVE METHYLTRANSFERASE"/>
    <property type="match status" value="1"/>
</dbReference>
<gene>
    <name evidence="1" type="ORF">BN1723_019516</name>
</gene>
<dbReference type="SUPFAM" id="SSF82199">
    <property type="entry name" value="SET domain"/>
    <property type="match status" value="1"/>
</dbReference>
<evidence type="ECO:0000313" key="1">
    <source>
        <dbReference type="EMBL" id="CRK44671.1"/>
    </source>
</evidence>
<dbReference type="Gene3D" id="3.90.1410.10">
    <property type="entry name" value="set domain protein methyltransferase, domain 1"/>
    <property type="match status" value="1"/>
</dbReference>
<dbReference type="Proteomes" id="UP000045706">
    <property type="component" value="Unassembled WGS sequence"/>
</dbReference>
<dbReference type="GO" id="GO:0016279">
    <property type="term" value="F:protein-lysine N-methyltransferase activity"/>
    <property type="evidence" value="ECO:0007669"/>
    <property type="project" value="TreeGrafter"/>
</dbReference>
<feature type="non-terminal residue" evidence="1">
    <location>
        <position position="131"/>
    </location>
</feature>
<dbReference type="AlphaFoldDB" id="A0A0G4NDG1"/>
<protein>
    <recommendedName>
        <fullName evidence="3">SET domain-containing protein</fullName>
    </recommendedName>
</protein>
<evidence type="ECO:0008006" key="3">
    <source>
        <dbReference type="Google" id="ProtNLM"/>
    </source>
</evidence>
<dbReference type="InterPro" id="IPR046341">
    <property type="entry name" value="SET_dom_sf"/>
</dbReference>
<evidence type="ECO:0000313" key="2">
    <source>
        <dbReference type="Proteomes" id="UP000045706"/>
    </source>
</evidence>
<sequence>MAYAFDLENDDENENEEDGWVEDREGRTMLGMVPMADTLNANAEFNAHINHGESLEATAIRADIKAGGQILNYYGPLPTSELLRRYGYVTPEHSRYDVVEVPWTLVKEVIVSCLSLSAEAWKQVESQIDDE</sequence>
<name>A0A0G4NDG1_VERLO</name>
<reference evidence="2" key="1">
    <citation type="submission" date="2015-05" db="EMBL/GenBank/DDBJ databases">
        <authorList>
            <person name="Fogelqvist Johan"/>
        </authorList>
    </citation>
    <scope>NUCLEOTIDE SEQUENCE [LARGE SCALE GENOMIC DNA]</scope>
</reference>
<proteinExistence type="predicted"/>